<comment type="caution">
    <text evidence="1">The sequence shown here is derived from an EMBL/GenBank/DDBJ whole genome shotgun (WGS) entry which is preliminary data.</text>
</comment>
<sequence length="70" mass="8040">MSKDYNQIKEFIEKNLPDNNSNLIEPVNIRESIYQVLDYLMENSTQSTQGSTGTPFPSNPKVGDYFSYID</sequence>
<protein>
    <submittedName>
        <fullName evidence="1">Uncharacterized protein</fullName>
    </submittedName>
</protein>
<gene>
    <name evidence="1" type="ORF">ETU09_05720</name>
</gene>
<name>A0A563DEP0_9FLAO</name>
<organism evidence="1 2">
    <name type="scientific">Apibacter muscae</name>
    <dbReference type="NCBI Taxonomy" id="2509004"/>
    <lineage>
        <taxon>Bacteria</taxon>
        <taxon>Pseudomonadati</taxon>
        <taxon>Bacteroidota</taxon>
        <taxon>Flavobacteriia</taxon>
        <taxon>Flavobacteriales</taxon>
        <taxon>Weeksellaceae</taxon>
        <taxon>Apibacter</taxon>
    </lineage>
</organism>
<reference evidence="1 2" key="1">
    <citation type="submission" date="2019-02" db="EMBL/GenBank/DDBJ databases">
        <title>Apibacter muscae sp. nov.: a novel member of the house fly microbiota.</title>
        <authorList>
            <person name="Park R."/>
        </authorList>
    </citation>
    <scope>NUCLEOTIDE SEQUENCE [LARGE SCALE GENOMIC DNA]</scope>
    <source>
        <strain evidence="1 2">AL1</strain>
    </source>
</reference>
<evidence type="ECO:0000313" key="2">
    <source>
        <dbReference type="Proteomes" id="UP000319499"/>
    </source>
</evidence>
<dbReference type="RefSeq" id="WP_146292452.1">
    <property type="nucleotide sequence ID" value="NZ_SELH01000018.1"/>
</dbReference>
<feature type="non-terminal residue" evidence="1">
    <location>
        <position position="70"/>
    </location>
</feature>
<evidence type="ECO:0000313" key="1">
    <source>
        <dbReference type="EMBL" id="TWP28421.1"/>
    </source>
</evidence>
<keyword evidence="2" id="KW-1185">Reference proteome</keyword>
<dbReference type="AlphaFoldDB" id="A0A563DEP0"/>
<accession>A0A563DEP0</accession>
<dbReference type="Proteomes" id="UP000319499">
    <property type="component" value="Unassembled WGS sequence"/>
</dbReference>
<proteinExistence type="predicted"/>
<dbReference type="EMBL" id="SELH01000018">
    <property type="protein sequence ID" value="TWP28421.1"/>
    <property type="molecule type" value="Genomic_DNA"/>
</dbReference>